<organism evidence="6 7">
    <name type="scientific">Cohnella herbarum</name>
    <dbReference type="NCBI Taxonomy" id="2728023"/>
    <lineage>
        <taxon>Bacteria</taxon>
        <taxon>Bacillati</taxon>
        <taxon>Bacillota</taxon>
        <taxon>Bacilli</taxon>
        <taxon>Bacillales</taxon>
        <taxon>Paenibacillaceae</taxon>
        <taxon>Cohnella</taxon>
    </lineage>
</organism>
<dbReference type="RefSeq" id="WP_169279672.1">
    <property type="nucleotide sequence ID" value="NZ_CP051680.1"/>
</dbReference>
<dbReference type="PRINTS" id="PR01007">
    <property type="entry name" value="FLGHOOKFLIK"/>
</dbReference>
<keyword evidence="3" id="KW-1005">Bacterial flagellum biogenesis</keyword>
<dbReference type="PANTHER" id="PTHR37533:SF2">
    <property type="entry name" value="FLAGELLAR HOOK-LENGTH CONTROL PROTEIN"/>
    <property type="match status" value="1"/>
</dbReference>
<dbReference type="InterPro" id="IPR021136">
    <property type="entry name" value="Flagellar_hook_control-like_C"/>
</dbReference>
<evidence type="ECO:0000256" key="4">
    <source>
        <dbReference type="SAM" id="MobiDB-lite"/>
    </source>
</evidence>
<dbReference type="AlphaFoldDB" id="A0A7Z2ZLS1"/>
<accession>A0A7Z2ZLS1</accession>
<feature type="compositionally biased region" description="Low complexity" evidence="4">
    <location>
        <begin position="216"/>
        <end position="232"/>
    </location>
</feature>
<comment type="similarity">
    <text evidence="2">Belongs to the FliK family.</text>
</comment>
<gene>
    <name evidence="6" type="ORF">HH215_09425</name>
</gene>
<evidence type="ECO:0000313" key="6">
    <source>
        <dbReference type="EMBL" id="QJD83377.1"/>
    </source>
</evidence>
<dbReference type="KEGG" id="cheb:HH215_09425"/>
<dbReference type="Proteomes" id="UP000502248">
    <property type="component" value="Chromosome"/>
</dbReference>
<feature type="domain" description="Flagellar hook-length control protein-like C-terminal" evidence="5">
    <location>
        <begin position="338"/>
        <end position="418"/>
    </location>
</feature>
<keyword evidence="7" id="KW-1185">Reference proteome</keyword>
<dbReference type="Pfam" id="PF02120">
    <property type="entry name" value="Flg_hook"/>
    <property type="match status" value="1"/>
</dbReference>
<dbReference type="InterPro" id="IPR038610">
    <property type="entry name" value="FliK-like_C_sf"/>
</dbReference>
<dbReference type="GO" id="GO:0044780">
    <property type="term" value="P:bacterial-type flagellum assembly"/>
    <property type="evidence" value="ECO:0007669"/>
    <property type="project" value="InterPro"/>
</dbReference>
<dbReference type="InterPro" id="IPR001635">
    <property type="entry name" value="Flag_hook_Flik"/>
</dbReference>
<proteinExistence type="inferred from homology"/>
<evidence type="ECO:0000256" key="1">
    <source>
        <dbReference type="ARBA" id="ARBA00003944"/>
    </source>
</evidence>
<feature type="compositionally biased region" description="Polar residues" evidence="4">
    <location>
        <begin position="415"/>
        <end position="426"/>
    </location>
</feature>
<evidence type="ECO:0000256" key="2">
    <source>
        <dbReference type="ARBA" id="ARBA00009149"/>
    </source>
</evidence>
<dbReference type="EMBL" id="CP051680">
    <property type="protein sequence ID" value="QJD83377.1"/>
    <property type="molecule type" value="Genomic_DNA"/>
</dbReference>
<dbReference type="CDD" id="cd17470">
    <property type="entry name" value="T3SS_Flik_C"/>
    <property type="match status" value="1"/>
</dbReference>
<dbReference type="PANTHER" id="PTHR37533">
    <property type="entry name" value="FLAGELLAR HOOK-LENGTH CONTROL PROTEIN"/>
    <property type="match status" value="1"/>
</dbReference>
<evidence type="ECO:0000256" key="3">
    <source>
        <dbReference type="ARBA" id="ARBA00022795"/>
    </source>
</evidence>
<feature type="region of interest" description="Disordered" evidence="4">
    <location>
        <begin position="212"/>
        <end position="232"/>
    </location>
</feature>
<feature type="region of interest" description="Disordered" evidence="4">
    <location>
        <begin position="415"/>
        <end position="447"/>
    </location>
</feature>
<name>A0A7Z2ZLS1_9BACL</name>
<dbReference type="GO" id="GO:0009424">
    <property type="term" value="C:bacterial-type flagellum hook"/>
    <property type="evidence" value="ECO:0007669"/>
    <property type="project" value="InterPro"/>
</dbReference>
<reference evidence="6 7" key="1">
    <citation type="submission" date="2020-04" db="EMBL/GenBank/DDBJ databases">
        <title>Genome sequencing of novel species.</title>
        <authorList>
            <person name="Heo J."/>
            <person name="Kim S.-J."/>
            <person name="Kim J.-S."/>
            <person name="Hong S.-B."/>
            <person name="Kwon S.-W."/>
        </authorList>
    </citation>
    <scope>NUCLEOTIDE SEQUENCE [LARGE SCALE GENOMIC DNA]</scope>
    <source>
        <strain evidence="6 7">MFER-1</strain>
    </source>
</reference>
<sequence>MNMAISSTSVSTGKAASSAAGSSAGATAGSGFAGALVQAIDGTSASGTVNNGLPLPVGLVGLLGQLGLEPSAEQSQDLLEMLASLVEQLQQLEQNGTEVLSTEDEEQLAALLAAFQGMLQQINNHVPVADGGQLVTENSEQSIPEELVPVSSKPIVQALKETLQQLSSMIASGNDDLQVASKFADQLKALLDSITAKSTNAQPAVQVVANDEPAVTAQSASKTTSTTDDSLTATKDVATQSAVAVQDTRRPAQILRDPIWRINVIDANEAEATNVQPVAVTSASGAGEASQSGSQPAWTFMQNDALANAESTAGKPTVPMQVPVQQFVTQMEKFLVKQFQMTLGNGTSEAKISLTPEHLGQVDIRIVMQNGQLTAQFMTENSAARDLLENQLSQLRTALSGQGLQVDRLEVVQQPSSSAGSTFMNQDQRHSNAGNGNGSNGKRNGESFEDPAVFAAELERNSSLKEFGYGSSINVTA</sequence>
<comment type="function">
    <text evidence="1">Controls the length of the flagellar hook.</text>
</comment>
<evidence type="ECO:0000259" key="5">
    <source>
        <dbReference type="Pfam" id="PF02120"/>
    </source>
</evidence>
<dbReference type="InterPro" id="IPR052563">
    <property type="entry name" value="FliK"/>
</dbReference>
<evidence type="ECO:0000313" key="7">
    <source>
        <dbReference type="Proteomes" id="UP000502248"/>
    </source>
</evidence>
<protein>
    <recommendedName>
        <fullName evidence="5">Flagellar hook-length control protein-like C-terminal domain-containing protein</fullName>
    </recommendedName>
</protein>
<dbReference type="Gene3D" id="3.30.750.140">
    <property type="match status" value="1"/>
</dbReference>